<dbReference type="InterPro" id="IPR018247">
    <property type="entry name" value="EF_Hand_1_Ca_BS"/>
</dbReference>
<dbReference type="EMBL" id="AEXL02000001">
    <property type="protein sequence ID" value="EIJ67036.1"/>
    <property type="molecule type" value="Genomic_DNA"/>
</dbReference>
<dbReference type="InterPro" id="IPR011992">
    <property type="entry name" value="EF-hand-dom_pair"/>
</dbReference>
<feature type="compositionally biased region" description="Basic and acidic residues" evidence="1">
    <location>
        <begin position="81"/>
        <end position="103"/>
    </location>
</feature>
<name>I3D5P3_9ARCH</name>
<feature type="domain" description="EF-hand" evidence="2">
    <location>
        <begin position="20"/>
        <end position="55"/>
    </location>
</feature>
<evidence type="ECO:0000313" key="3">
    <source>
        <dbReference type="EMBL" id="EIJ67036.1"/>
    </source>
</evidence>
<feature type="region of interest" description="Disordered" evidence="1">
    <location>
        <begin position="81"/>
        <end position="114"/>
    </location>
</feature>
<proteinExistence type="predicted"/>
<protein>
    <recommendedName>
        <fullName evidence="2">EF-hand domain-containing protein</fullName>
    </recommendedName>
</protein>
<dbReference type="PROSITE" id="PS00018">
    <property type="entry name" value="EF_HAND_1"/>
    <property type="match status" value="1"/>
</dbReference>
<evidence type="ECO:0000259" key="2">
    <source>
        <dbReference type="PROSITE" id="PS50222"/>
    </source>
</evidence>
<organism evidence="3 4">
    <name type="scientific">Candidatus Nitrosopumilus salarius BD31</name>
    <dbReference type="NCBI Taxonomy" id="859350"/>
    <lineage>
        <taxon>Archaea</taxon>
        <taxon>Nitrososphaerota</taxon>
        <taxon>Nitrososphaeria</taxon>
        <taxon>Nitrosopumilales</taxon>
        <taxon>Nitrosopumilaceae</taxon>
        <taxon>Nitrosopumilus</taxon>
    </lineage>
</organism>
<dbReference type="GO" id="GO:0005509">
    <property type="term" value="F:calcium ion binding"/>
    <property type="evidence" value="ECO:0007669"/>
    <property type="project" value="InterPro"/>
</dbReference>
<sequence length="114" mass="13307">MKQINLIGLVLLIFISSNAYAADESVNDVMKADQNNDGKVSFEEYKAFHDAEMRARFNSKDINQDGIVDTEEKEVAKVKLQEEQKAENEAAIEETRQGYEEDRKKRKRHFFKYQ</sequence>
<reference evidence="3 4" key="1">
    <citation type="journal article" date="2012" name="J. Bacteriol.">
        <title>Genome sequence of "Candidatus Nitrosopumilus salaria" BD31, an ammonia-oxidizing archaeon from the San Francisco Bay estuary.</title>
        <authorList>
            <person name="Mosier A.C."/>
            <person name="Allen E.E."/>
            <person name="Kim M."/>
            <person name="Ferriera S."/>
            <person name="Francis C.A."/>
        </authorList>
    </citation>
    <scope>NUCLEOTIDE SEQUENCE [LARGE SCALE GENOMIC DNA]</scope>
    <source>
        <strain evidence="3 4">BD31</strain>
    </source>
</reference>
<dbReference type="PROSITE" id="PS50222">
    <property type="entry name" value="EF_HAND_2"/>
    <property type="match status" value="1"/>
</dbReference>
<evidence type="ECO:0000313" key="4">
    <source>
        <dbReference type="Proteomes" id="UP000003423"/>
    </source>
</evidence>
<dbReference type="Pfam" id="PF13202">
    <property type="entry name" value="EF-hand_5"/>
    <property type="match status" value="1"/>
</dbReference>
<keyword evidence="4" id="KW-1185">Reference proteome</keyword>
<dbReference type="Proteomes" id="UP000003423">
    <property type="component" value="Unassembled WGS sequence"/>
</dbReference>
<gene>
    <name evidence="3" type="ORF">BD31_I1792</name>
</gene>
<dbReference type="AlphaFoldDB" id="I3D5P3"/>
<comment type="caution">
    <text evidence="3">The sequence shown here is derived from an EMBL/GenBank/DDBJ whole genome shotgun (WGS) entry which is preliminary data.</text>
</comment>
<dbReference type="InterPro" id="IPR002048">
    <property type="entry name" value="EF_hand_dom"/>
</dbReference>
<feature type="compositionally biased region" description="Basic residues" evidence="1">
    <location>
        <begin position="104"/>
        <end position="114"/>
    </location>
</feature>
<dbReference type="PATRIC" id="fig|859350.6.peg.4"/>
<evidence type="ECO:0000256" key="1">
    <source>
        <dbReference type="SAM" id="MobiDB-lite"/>
    </source>
</evidence>
<dbReference type="SUPFAM" id="SSF47473">
    <property type="entry name" value="EF-hand"/>
    <property type="match status" value="1"/>
</dbReference>
<dbReference type="Gene3D" id="1.10.238.10">
    <property type="entry name" value="EF-hand"/>
    <property type="match status" value="1"/>
</dbReference>
<accession>I3D5P3</accession>